<dbReference type="EMBL" id="HBGE01014371">
    <property type="protein sequence ID" value="CAD9103306.1"/>
    <property type="molecule type" value="Transcribed_RNA"/>
</dbReference>
<feature type="compositionally biased region" description="Polar residues" evidence="1">
    <location>
        <begin position="172"/>
        <end position="188"/>
    </location>
</feature>
<organism evidence="3">
    <name type="scientific">Alexandrium catenella</name>
    <name type="common">Red tide dinoflagellate</name>
    <name type="synonym">Gonyaulax catenella</name>
    <dbReference type="NCBI Taxonomy" id="2925"/>
    <lineage>
        <taxon>Eukaryota</taxon>
        <taxon>Sar</taxon>
        <taxon>Alveolata</taxon>
        <taxon>Dinophyceae</taxon>
        <taxon>Gonyaulacales</taxon>
        <taxon>Pyrocystaceae</taxon>
        <taxon>Alexandrium</taxon>
    </lineage>
</organism>
<keyword evidence="2" id="KW-0472">Membrane</keyword>
<reference evidence="3" key="1">
    <citation type="submission" date="2021-01" db="EMBL/GenBank/DDBJ databases">
        <authorList>
            <person name="Corre E."/>
            <person name="Pelletier E."/>
            <person name="Niang G."/>
            <person name="Scheremetjew M."/>
            <person name="Finn R."/>
            <person name="Kale V."/>
            <person name="Holt S."/>
            <person name="Cochrane G."/>
            <person name="Meng A."/>
            <person name="Brown T."/>
            <person name="Cohen L."/>
        </authorList>
    </citation>
    <scope>NUCLEOTIDE SEQUENCE</scope>
    <source>
        <strain evidence="3">OF101</strain>
    </source>
</reference>
<evidence type="ECO:0000313" key="3">
    <source>
        <dbReference type="EMBL" id="CAD9103306.1"/>
    </source>
</evidence>
<feature type="compositionally biased region" description="Low complexity" evidence="1">
    <location>
        <begin position="136"/>
        <end position="150"/>
    </location>
</feature>
<keyword evidence="2" id="KW-1133">Transmembrane helix</keyword>
<dbReference type="GO" id="GO:0005975">
    <property type="term" value="P:carbohydrate metabolic process"/>
    <property type="evidence" value="ECO:0007669"/>
    <property type="project" value="InterPro"/>
</dbReference>
<dbReference type="InterPro" id="IPR008928">
    <property type="entry name" value="6-hairpin_glycosidase_sf"/>
</dbReference>
<evidence type="ECO:0000256" key="1">
    <source>
        <dbReference type="SAM" id="MobiDB-lite"/>
    </source>
</evidence>
<proteinExistence type="predicted"/>
<protein>
    <submittedName>
        <fullName evidence="3">Uncharacterized protein</fullName>
    </submittedName>
</protein>
<feature type="compositionally biased region" description="Pro residues" evidence="1">
    <location>
        <begin position="192"/>
        <end position="201"/>
    </location>
</feature>
<feature type="transmembrane region" description="Helical" evidence="2">
    <location>
        <begin position="78"/>
        <end position="98"/>
    </location>
</feature>
<feature type="region of interest" description="Disordered" evidence="1">
    <location>
        <begin position="132"/>
        <end position="265"/>
    </location>
</feature>
<gene>
    <name evidence="3" type="ORF">ACAT0790_LOCUS8450</name>
</gene>
<sequence length="755" mass="78712">MAQAISCASYWSLCISPRFAFGLPQSMLRDASSAHLIAPPACGRSELRLLARDEESELELVAPRPGAEAPRQRLSLRVAALALAGVVAVLIVAGGVAASPGRGRVRGSPSHAAALWRLPGWLSHILHPHASPARLPATTPAPVQPAAPQAGEWDGAGDSARQQPWPPAEQQPGVSQQSPGFASPTQGFPPQQQQPPLPPQQQPAGQEFAPAQGFPPDDAGGYADPSAGDDGAEATWTPGAGAGNAATAPGAAAPSGAAAGQPLEEPSGHMCATAEECLLVVDRYLDTCPRSHGLLQARGDGKAQGLGDWENLGGGSCPSCGLPGACPEGPAKCRHDTYDSAVVAIYYVKRGRLEDARAILDTFIKGLYPTVGAELRPTGKHTEYTGAASGRKITLLASSYNSVHEPTPGNYQSPFVTDGGVDSGNNAWAALAFAHYAAAAQAPCYATVARDILSVLVSAGTCPDELGGFLGHLQPYPGNYRSAEHNIDLFALSRVLGDATTQESARTFVHSMYGANRAFPTSYAMGTGSGKKCDPTINGGALPADATFWNLLADADAVEPRMTSALKFALLAPERKADGRYTTEGLWVTDSDVIRPEGGLRDVPLRVSGTRFTTIGNGVQWEVTASAVMAMAHYQQKYGPGEELRLPEHLKQGRDSLKLLLTRYKGVPQSVLGGNYGAWQSGKAIGTKYPGGTDTGLGWPYLRYLGTVPTAWTGLALLYQSSDGEPVNEDANPYAIPAQPVPAGGDCSCLPPAAG</sequence>
<feature type="compositionally biased region" description="Low complexity" evidence="1">
    <location>
        <begin position="234"/>
        <end position="260"/>
    </location>
</feature>
<keyword evidence="2" id="KW-0812">Transmembrane</keyword>
<evidence type="ECO:0000256" key="2">
    <source>
        <dbReference type="SAM" id="Phobius"/>
    </source>
</evidence>
<dbReference type="SUPFAM" id="SSF48208">
    <property type="entry name" value="Six-hairpin glycosidases"/>
    <property type="match status" value="1"/>
</dbReference>
<dbReference type="AlphaFoldDB" id="A0A7S1LFZ8"/>
<name>A0A7S1LFZ8_ALECA</name>
<accession>A0A7S1LFZ8</accession>